<dbReference type="PANTHER" id="PTHR12534:SF0">
    <property type="entry name" value="SMALL RIBOSOMAL SUBUNIT PROTEIN US2M"/>
    <property type="match status" value="1"/>
</dbReference>
<dbReference type="CDD" id="cd01425">
    <property type="entry name" value="RPS2"/>
    <property type="match status" value="1"/>
</dbReference>
<evidence type="ECO:0000256" key="4">
    <source>
        <dbReference type="ARBA" id="ARBA00035256"/>
    </source>
</evidence>
<accession>A0A0G0SJW0</accession>
<keyword evidence="3 5" id="KW-0687">Ribonucleoprotein</keyword>
<dbReference type="Gene3D" id="1.10.287.610">
    <property type="entry name" value="Helix hairpin bin"/>
    <property type="match status" value="1"/>
</dbReference>
<protein>
    <recommendedName>
        <fullName evidence="4 5">Small ribosomal subunit protein uS2</fullName>
    </recommendedName>
</protein>
<proteinExistence type="inferred from homology"/>
<dbReference type="AlphaFoldDB" id="A0A0G0SJW0"/>
<dbReference type="STRING" id="1619037.UT67_C0004G0014"/>
<dbReference type="SUPFAM" id="SSF52313">
    <property type="entry name" value="Ribosomal protein S2"/>
    <property type="match status" value="1"/>
</dbReference>
<evidence type="ECO:0000256" key="5">
    <source>
        <dbReference type="HAMAP-Rule" id="MF_00291"/>
    </source>
</evidence>
<evidence type="ECO:0000313" key="7">
    <source>
        <dbReference type="Proteomes" id="UP000034855"/>
    </source>
</evidence>
<evidence type="ECO:0000256" key="1">
    <source>
        <dbReference type="ARBA" id="ARBA00006242"/>
    </source>
</evidence>
<dbReference type="PANTHER" id="PTHR12534">
    <property type="entry name" value="30S RIBOSOMAL PROTEIN S2 PROKARYOTIC AND ORGANELLAR"/>
    <property type="match status" value="1"/>
</dbReference>
<dbReference type="PRINTS" id="PR00395">
    <property type="entry name" value="RIBOSOMALS2"/>
</dbReference>
<dbReference type="Gene3D" id="3.40.50.10490">
    <property type="entry name" value="Glucose-6-phosphate isomerase like protein, domain 1"/>
    <property type="match status" value="1"/>
</dbReference>
<evidence type="ECO:0000256" key="3">
    <source>
        <dbReference type="ARBA" id="ARBA00023274"/>
    </source>
</evidence>
<dbReference type="NCBIfam" id="TIGR01011">
    <property type="entry name" value="rpsB_bact"/>
    <property type="match status" value="1"/>
</dbReference>
<sequence>MTKMPTLLEMLKAGVHFGHQKSRWHPKMEQFIFGVRNGVHIIDLEKTQEQLEKSLNYVKNLAAKGQVILFVGTKRQAREITKEAAVSCEMPYLVERWIGGLLTNFDEVKRRLKKYHNLKEMFASGEIEKYTKKEQVTMKKQLEKLDKYLIGLTTLDKMPDALYIADMRTEKTALAEAERTEITTVAVCDTNVNPEQVNYAIPANDDAVNSIKLIVDLVAEAVNEGRKEFEKKKLERAKEEPVKHDAVKIERRALKKEESV</sequence>
<dbReference type="EMBL" id="LBXR01000004">
    <property type="protein sequence ID" value="KKR35025.1"/>
    <property type="molecule type" value="Genomic_DNA"/>
</dbReference>
<dbReference type="PROSITE" id="PS00962">
    <property type="entry name" value="RIBOSOMAL_S2_1"/>
    <property type="match status" value="1"/>
</dbReference>
<evidence type="ECO:0000256" key="2">
    <source>
        <dbReference type="ARBA" id="ARBA00022980"/>
    </source>
</evidence>
<comment type="similarity">
    <text evidence="1 5">Belongs to the universal ribosomal protein uS2 family.</text>
</comment>
<organism evidence="6 7">
    <name type="scientific">Candidatus Magasanikbacteria bacterium GW2011_GWA2_40_10</name>
    <dbReference type="NCBI Taxonomy" id="1619037"/>
    <lineage>
        <taxon>Bacteria</taxon>
        <taxon>Candidatus Magasanikiibacteriota</taxon>
    </lineage>
</organism>
<reference evidence="6 7" key="1">
    <citation type="journal article" date="2015" name="Nature">
        <title>rRNA introns, odd ribosomes, and small enigmatic genomes across a large radiation of phyla.</title>
        <authorList>
            <person name="Brown C.T."/>
            <person name="Hug L.A."/>
            <person name="Thomas B.C."/>
            <person name="Sharon I."/>
            <person name="Castelle C.J."/>
            <person name="Singh A."/>
            <person name="Wilkins M.J."/>
            <person name="Williams K.H."/>
            <person name="Banfield J.F."/>
        </authorList>
    </citation>
    <scope>NUCLEOTIDE SEQUENCE [LARGE SCALE GENOMIC DNA]</scope>
</reference>
<dbReference type="PATRIC" id="fig|1619037.3.peg.142"/>
<dbReference type="InterPro" id="IPR001865">
    <property type="entry name" value="Ribosomal_uS2"/>
</dbReference>
<keyword evidence="2 5" id="KW-0689">Ribosomal protein</keyword>
<evidence type="ECO:0000313" key="6">
    <source>
        <dbReference type="EMBL" id="KKR35025.1"/>
    </source>
</evidence>
<dbReference type="Proteomes" id="UP000034855">
    <property type="component" value="Unassembled WGS sequence"/>
</dbReference>
<comment type="caution">
    <text evidence="6">The sequence shown here is derived from an EMBL/GenBank/DDBJ whole genome shotgun (WGS) entry which is preliminary data.</text>
</comment>
<dbReference type="Pfam" id="PF00318">
    <property type="entry name" value="Ribosomal_S2"/>
    <property type="match status" value="1"/>
</dbReference>
<dbReference type="GO" id="GO:0006412">
    <property type="term" value="P:translation"/>
    <property type="evidence" value="ECO:0007669"/>
    <property type="project" value="UniProtKB-UniRule"/>
</dbReference>
<dbReference type="GO" id="GO:0003735">
    <property type="term" value="F:structural constituent of ribosome"/>
    <property type="evidence" value="ECO:0007669"/>
    <property type="project" value="InterPro"/>
</dbReference>
<dbReference type="InterPro" id="IPR005706">
    <property type="entry name" value="Ribosomal_uS2_bac/mit/plastid"/>
</dbReference>
<name>A0A0G0SJW0_9BACT</name>
<dbReference type="GO" id="GO:0022627">
    <property type="term" value="C:cytosolic small ribosomal subunit"/>
    <property type="evidence" value="ECO:0007669"/>
    <property type="project" value="TreeGrafter"/>
</dbReference>
<dbReference type="InterPro" id="IPR018130">
    <property type="entry name" value="Ribosomal_uS2_CS"/>
</dbReference>
<dbReference type="HAMAP" id="MF_00291_B">
    <property type="entry name" value="Ribosomal_uS2_B"/>
    <property type="match status" value="1"/>
</dbReference>
<dbReference type="InterPro" id="IPR023591">
    <property type="entry name" value="Ribosomal_uS2_flav_dom_sf"/>
</dbReference>
<gene>
    <name evidence="5" type="primary">rpsB</name>
    <name evidence="6" type="ORF">UT67_C0004G0014</name>
</gene>